<keyword evidence="2" id="KW-1133">Transmembrane helix</keyword>
<reference evidence="3" key="1">
    <citation type="submission" date="2021-02" db="EMBL/GenBank/DDBJ databases">
        <title>Infant gut strain persistence is associated with maternal origin, phylogeny, and functional potential including surface adhesion and iron acquisition.</title>
        <authorList>
            <person name="Lou Y.C."/>
        </authorList>
    </citation>
    <scope>NUCLEOTIDE SEQUENCE</scope>
    <source>
        <strain evidence="3">L3_060_000G1_dasL3_060_000G1_metabat.metabat.86_ sub</strain>
    </source>
</reference>
<gene>
    <name evidence="3" type="ORF">KH363_01100</name>
</gene>
<protein>
    <submittedName>
        <fullName evidence="3">Uncharacterized protein</fullName>
    </submittedName>
</protein>
<dbReference type="EMBL" id="JAGZZN010000003">
    <property type="protein sequence ID" value="MBS6536123.1"/>
    <property type="molecule type" value="Genomic_DNA"/>
</dbReference>
<feature type="transmembrane region" description="Helical" evidence="2">
    <location>
        <begin position="12"/>
        <end position="36"/>
    </location>
</feature>
<feature type="region of interest" description="Disordered" evidence="1">
    <location>
        <begin position="132"/>
        <end position="183"/>
    </location>
</feature>
<comment type="caution">
    <text evidence="3">The sequence shown here is derived from an EMBL/GenBank/DDBJ whole genome shotgun (WGS) entry which is preliminary data.</text>
</comment>
<dbReference type="Proteomes" id="UP000761167">
    <property type="component" value="Unassembled WGS sequence"/>
</dbReference>
<evidence type="ECO:0000313" key="3">
    <source>
        <dbReference type="EMBL" id="MBS6536123.1"/>
    </source>
</evidence>
<evidence type="ECO:0000256" key="1">
    <source>
        <dbReference type="SAM" id="MobiDB-lite"/>
    </source>
</evidence>
<feature type="transmembrane region" description="Helical" evidence="2">
    <location>
        <begin position="96"/>
        <end position="114"/>
    </location>
</feature>
<keyword evidence="2" id="KW-0812">Transmembrane</keyword>
<feature type="compositionally biased region" description="Basic and acidic residues" evidence="1">
    <location>
        <begin position="160"/>
        <end position="170"/>
    </location>
</feature>
<feature type="compositionally biased region" description="Polar residues" evidence="1">
    <location>
        <begin position="171"/>
        <end position="182"/>
    </location>
</feature>
<name>A0A943SPX3_STRPA</name>
<accession>A0A943SPX3</accession>
<sequence length="203" mass="22799">MSKEIYLQMKKQLRIWTTINIMIALIAIIGGILVIISKSRHIPFLLMTLGALTLMNQVLITPAFKAKKEAEEEHPEWKELSIKGVEIPVEDMQKGIIISAVALLTVIVGFFMFYRPVPKTDIGSEVISNNRDVESVTDESAEEPKEKSTTPSSVIDEDEFKTGQEIKESIESNSTSDKSSLDINKAHDIAEKAKQQNWLKVKE</sequence>
<evidence type="ECO:0000313" key="4">
    <source>
        <dbReference type="Proteomes" id="UP000761167"/>
    </source>
</evidence>
<organism evidence="3 4">
    <name type="scientific">Streptococcus parasanguinis</name>
    <dbReference type="NCBI Taxonomy" id="1318"/>
    <lineage>
        <taxon>Bacteria</taxon>
        <taxon>Bacillati</taxon>
        <taxon>Bacillota</taxon>
        <taxon>Bacilli</taxon>
        <taxon>Lactobacillales</taxon>
        <taxon>Streptococcaceae</taxon>
        <taxon>Streptococcus</taxon>
    </lineage>
</organism>
<evidence type="ECO:0000256" key="2">
    <source>
        <dbReference type="SAM" id="Phobius"/>
    </source>
</evidence>
<dbReference type="AlphaFoldDB" id="A0A943SPX3"/>
<feature type="transmembrane region" description="Helical" evidence="2">
    <location>
        <begin position="42"/>
        <end position="60"/>
    </location>
</feature>
<proteinExistence type="predicted"/>
<keyword evidence="2" id="KW-0472">Membrane</keyword>